<accession>L7F0N6</accession>
<dbReference type="AlphaFoldDB" id="L7F0N6"/>
<gene>
    <name evidence="2" type="ORF">STRTUCAR8_00243</name>
</gene>
<evidence type="ECO:0000313" key="2">
    <source>
        <dbReference type="EMBL" id="ELP65238.1"/>
    </source>
</evidence>
<evidence type="ECO:0000256" key="1">
    <source>
        <dbReference type="SAM" id="MobiDB-lite"/>
    </source>
</evidence>
<organism evidence="2 3">
    <name type="scientific">Streptomyces turgidiscabies (strain Car8)</name>
    <dbReference type="NCBI Taxonomy" id="698760"/>
    <lineage>
        <taxon>Bacteria</taxon>
        <taxon>Bacillati</taxon>
        <taxon>Actinomycetota</taxon>
        <taxon>Actinomycetes</taxon>
        <taxon>Kitasatosporales</taxon>
        <taxon>Streptomycetaceae</taxon>
        <taxon>Streptomyces</taxon>
    </lineage>
</organism>
<name>L7F0N6_STRT8</name>
<comment type="caution">
    <text evidence="2">The sequence shown here is derived from an EMBL/GenBank/DDBJ whole genome shotgun (WGS) entry which is preliminary data.</text>
</comment>
<dbReference type="Proteomes" id="UP000010931">
    <property type="component" value="Unassembled WGS sequence"/>
</dbReference>
<dbReference type="EMBL" id="AEJB01000401">
    <property type="protein sequence ID" value="ELP65238.1"/>
    <property type="molecule type" value="Genomic_DNA"/>
</dbReference>
<feature type="compositionally biased region" description="Basic residues" evidence="1">
    <location>
        <begin position="9"/>
        <end position="26"/>
    </location>
</feature>
<evidence type="ECO:0000313" key="3">
    <source>
        <dbReference type="Proteomes" id="UP000010931"/>
    </source>
</evidence>
<keyword evidence="3" id="KW-1185">Reference proteome</keyword>
<sequence length="114" mass="12284">MRYGVTGRLPRRGRGRVRRRIPRSGPHRTPGSGVRRSRRIGPHRRPLPACVECPAPLPSELPAPVSAELRAPAPAGRLPASTFDKPLTPVSTEPPASLFLRLFSVSSGIRTAPG</sequence>
<feature type="compositionally biased region" description="Basic residues" evidence="1">
    <location>
        <begin position="35"/>
        <end position="46"/>
    </location>
</feature>
<reference evidence="2 3" key="1">
    <citation type="journal article" date="2011" name="Plasmid">
        <title>Streptomyces turgidiscabies Car8 contains a modular pathogenicity island that shares virulence genes with other actinobacterial plant pathogens.</title>
        <authorList>
            <person name="Huguet-Tapia J.C."/>
            <person name="Badger J.H."/>
            <person name="Loria R."/>
            <person name="Pettis G.S."/>
        </authorList>
    </citation>
    <scope>NUCLEOTIDE SEQUENCE [LARGE SCALE GENOMIC DNA]</scope>
    <source>
        <strain evidence="2 3">Car8</strain>
    </source>
</reference>
<dbReference type="PATRIC" id="fig|698760.3.peg.5940"/>
<proteinExistence type="predicted"/>
<feature type="region of interest" description="Disordered" evidence="1">
    <location>
        <begin position="1"/>
        <end position="46"/>
    </location>
</feature>
<protein>
    <submittedName>
        <fullName evidence="2">Uncharacterized protein</fullName>
    </submittedName>
</protein>